<dbReference type="RefSeq" id="WP_377398899.1">
    <property type="nucleotide sequence ID" value="NZ_JBHUEQ010000015.1"/>
</dbReference>
<keyword evidence="2" id="KW-0963">Cytoplasm</keyword>
<sequence length="159" mass="17505">MTNADDIQLPEGLDEMLCFAVYKAEQAFNRVYRVALEPLGLTYPQFLTMRLLWREGSLSVGEISDRLGLDSGTITPLIKRLNAMGLVKKTRRADDERRVDISLTEQGRALEAKSAPAMQCVAKALGMDRDAAQHTLSTINQLTSNLASSTVLTQSSSED</sequence>
<dbReference type="InterPro" id="IPR011991">
    <property type="entry name" value="ArsR-like_HTH"/>
</dbReference>
<dbReference type="InterPro" id="IPR000835">
    <property type="entry name" value="HTH_MarR-typ"/>
</dbReference>
<dbReference type="SUPFAM" id="SSF46785">
    <property type="entry name" value="Winged helix' DNA-binding domain"/>
    <property type="match status" value="1"/>
</dbReference>
<comment type="caution">
    <text evidence="7">The sequence shown here is derived from an EMBL/GenBank/DDBJ whole genome shotgun (WGS) entry which is preliminary data.</text>
</comment>
<evidence type="ECO:0000256" key="1">
    <source>
        <dbReference type="ARBA" id="ARBA00004496"/>
    </source>
</evidence>
<dbReference type="EMBL" id="JBHUEQ010000015">
    <property type="protein sequence ID" value="MFD1745362.1"/>
    <property type="molecule type" value="Genomic_DNA"/>
</dbReference>
<dbReference type="PANTHER" id="PTHR33164">
    <property type="entry name" value="TRANSCRIPTIONAL REGULATOR, MARR FAMILY"/>
    <property type="match status" value="1"/>
</dbReference>
<evidence type="ECO:0000256" key="2">
    <source>
        <dbReference type="ARBA" id="ARBA00022490"/>
    </source>
</evidence>
<dbReference type="InterPro" id="IPR055166">
    <property type="entry name" value="Transc_reg_Sar_Rot_HTH"/>
</dbReference>
<dbReference type="PRINTS" id="PR00598">
    <property type="entry name" value="HTHMARR"/>
</dbReference>
<evidence type="ECO:0000313" key="8">
    <source>
        <dbReference type="Proteomes" id="UP001597322"/>
    </source>
</evidence>
<dbReference type="InterPro" id="IPR036388">
    <property type="entry name" value="WH-like_DNA-bd_sf"/>
</dbReference>
<dbReference type="InterPro" id="IPR039422">
    <property type="entry name" value="MarR/SlyA-like"/>
</dbReference>
<keyword evidence="5" id="KW-0804">Transcription</keyword>
<evidence type="ECO:0000256" key="4">
    <source>
        <dbReference type="ARBA" id="ARBA00023125"/>
    </source>
</evidence>
<dbReference type="Proteomes" id="UP001597322">
    <property type="component" value="Unassembled WGS sequence"/>
</dbReference>
<dbReference type="CDD" id="cd00090">
    <property type="entry name" value="HTH_ARSR"/>
    <property type="match status" value="1"/>
</dbReference>
<keyword evidence="8" id="KW-1185">Reference proteome</keyword>
<gene>
    <name evidence="7" type="ORF">ACFSE1_07825</name>
</gene>
<name>A0ABW4M2L9_9HYPH</name>
<dbReference type="Pfam" id="PF22381">
    <property type="entry name" value="Staph_reg_Sar_Rot"/>
    <property type="match status" value="1"/>
</dbReference>
<evidence type="ECO:0000313" key="7">
    <source>
        <dbReference type="EMBL" id="MFD1745362.1"/>
    </source>
</evidence>
<dbReference type="PANTHER" id="PTHR33164:SF5">
    <property type="entry name" value="ORGANIC HYDROPEROXIDE RESISTANCE TRANSCRIPTIONAL REGULATOR"/>
    <property type="match status" value="1"/>
</dbReference>
<comment type="subcellular location">
    <subcellularLocation>
        <location evidence="1">Cytoplasm</location>
    </subcellularLocation>
</comment>
<dbReference type="Gene3D" id="1.10.10.10">
    <property type="entry name" value="Winged helix-like DNA-binding domain superfamily/Winged helix DNA-binding domain"/>
    <property type="match status" value="1"/>
</dbReference>
<organism evidence="7 8">
    <name type="scientific">Rhizobium helianthi</name>
    <dbReference type="NCBI Taxonomy" id="1132695"/>
    <lineage>
        <taxon>Bacteria</taxon>
        <taxon>Pseudomonadati</taxon>
        <taxon>Pseudomonadota</taxon>
        <taxon>Alphaproteobacteria</taxon>
        <taxon>Hyphomicrobiales</taxon>
        <taxon>Rhizobiaceae</taxon>
        <taxon>Rhizobium/Agrobacterium group</taxon>
        <taxon>Rhizobium</taxon>
    </lineage>
</organism>
<evidence type="ECO:0000256" key="3">
    <source>
        <dbReference type="ARBA" id="ARBA00023015"/>
    </source>
</evidence>
<dbReference type="SMART" id="SM00347">
    <property type="entry name" value="HTH_MARR"/>
    <property type="match status" value="1"/>
</dbReference>
<proteinExistence type="predicted"/>
<evidence type="ECO:0000256" key="5">
    <source>
        <dbReference type="ARBA" id="ARBA00023163"/>
    </source>
</evidence>
<protein>
    <submittedName>
        <fullName evidence="7">MarR family winged helix-turn-helix transcriptional regulator</fullName>
    </submittedName>
</protein>
<keyword evidence="4" id="KW-0238">DNA-binding</keyword>
<dbReference type="InterPro" id="IPR036390">
    <property type="entry name" value="WH_DNA-bd_sf"/>
</dbReference>
<keyword evidence="3" id="KW-0805">Transcription regulation</keyword>
<accession>A0ABW4M2L9</accession>
<reference evidence="8" key="1">
    <citation type="journal article" date="2019" name="Int. J. Syst. Evol. Microbiol.">
        <title>The Global Catalogue of Microorganisms (GCM) 10K type strain sequencing project: providing services to taxonomists for standard genome sequencing and annotation.</title>
        <authorList>
            <consortium name="The Broad Institute Genomics Platform"/>
            <consortium name="The Broad Institute Genome Sequencing Center for Infectious Disease"/>
            <person name="Wu L."/>
            <person name="Ma J."/>
        </authorList>
    </citation>
    <scope>NUCLEOTIDE SEQUENCE [LARGE SCALE GENOMIC DNA]</scope>
    <source>
        <strain evidence="8">CG52</strain>
    </source>
</reference>
<feature type="domain" description="HTH marR-type" evidence="6">
    <location>
        <begin position="14"/>
        <end position="148"/>
    </location>
</feature>
<dbReference type="PROSITE" id="PS50995">
    <property type="entry name" value="HTH_MARR_2"/>
    <property type="match status" value="1"/>
</dbReference>
<evidence type="ECO:0000259" key="6">
    <source>
        <dbReference type="PROSITE" id="PS50995"/>
    </source>
</evidence>